<organism evidence="3 4">
    <name type="scientific">Candidatus Olsenella pullistercoris</name>
    <dbReference type="NCBI Taxonomy" id="2838712"/>
    <lineage>
        <taxon>Bacteria</taxon>
        <taxon>Bacillati</taxon>
        <taxon>Actinomycetota</taxon>
        <taxon>Coriobacteriia</taxon>
        <taxon>Coriobacteriales</taxon>
        <taxon>Atopobiaceae</taxon>
        <taxon>Olsenella</taxon>
    </lineage>
</organism>
<dbReference type="AlphaFoldDB" id="A0A9D2EYP5"/>
<reference evidence="3" key="1">
    <citation type="journal article" date="2021" name="PeerJ">
        <title>Extensive microbial diversity within the chicken gut microbiome revealed by metagenomics and culture.</title>
        <authorList>
            <person name="Gilroy R."/>
            <person name="Ravi A."/>
            <person name="Getino M."/>
            <person name="Pursley I."/>
            <person name="Horton D.L."/>
            <person name="Alikhan N.F."/>
            <person name="Baker D."/>
            <person name="Gharbi K."/>
            <person name="Hall N."/>
            <person name="Watson M."/>
            <person name="Adriaenssens E.M."/>
            <person name="Foster-Nyarko E."/>
            <person name="Jarju S."/>
            <person name="Secka A."/>
            <person name="Antonio M."/>
            <person name="Oren A."/>
            <person name="Chaudhuri R.R."/>
            <person name="La Ragione R."/>
            <person name="Hildebrand F."/>
            <person name="Pallen M.J."/>
        </authorList>
    </citation>
    <scope>NUCLEOTIDE SEQUENCE</scope>
    <source>
        <strain evidence="3">ChiHjej12B11-14209</strain>
    </source>
</reference>
<accession>A0A9D2EYP5</accession>
<evidence type="ECO:0000313" key="3">
    <source>
        <dbReference type="EMBL" id="HIZ46319.1"/>
    </source>
</evidence>
<evidence type="ECO:0000256" key="2">
    <source>
        <dbReference type="SAM" id="Phobius"/>
    </source>
</evidence>
<gene>
    <name evidence="3" type="ORF">IAA19_04795</name>
</gene>
<sequence>MSDERDEGTGAQQPVIESASGTTDPNNSRSGAGAYVVFLVVVGLLLALVTSASGCVGWLVGAVAEGPRGASDEGARLEEAPPDLDLNLDDMFSDEPVSRAWHGRGGCHEQG</sequence>
<comment type="caution">
    <text evidence="3">The sequence shown here is derived from an EMBL/GenBank/DDBJ whole genome shotgun (WGS) entry which is preliminary data.</text>
</comment>
<feature type="region of interest" description="Disordered" evidence="1">
    <location>
        <begin position="1"/>
        <end position="28"/>
    </location>
</feature>
<evidence type="ECO:0000256" key="1">
    <source>
        <dbReference type="SAM" id="MobiDB-lite"/>
    </source>
</evidence>
<feature type="compositionally biased region" description="Polar residues" evidence="1">
    <location>
        <begin position="19"/>
        <end position="28"/>
    </location>
</feature>
<feature type="region of interest" description="Disordered" evidence="1">
    <location>
        <begin position="67"/>
        <end position="86"/>
    </location>
</feature>
<protein>
    <submittedName>
        <fullName evidence="3">Uncharacterized protein</fullName>
    </submittedName>
</protein>
<dbReference type="EMBL" id="DXBM01000044">
    <property type="protein sequence ID" value="HIZ46319.1"/>
    <property type="molecule type" value="Genomic_DNA"/>
</dbReference>
<proteinExistence type="predicted"/>
<feature type="transmembrane region" description="Helical" evidence="2">
    <location>
        <begin position="34"/>
        <end position="60"/>
    </location>
</feature>
<evidence type="ECO:0000313" key="4">
    <source>
        <dbReference type="Proteomes" id="UP000824062"/>
    </source>
</evidence>
<name>A0A9D2EYP5_9ACTN</name>
<keyword evidence="2" id="KW-1133">Transmembrane helix</keyword>
<feature type="compositionally biased region" description="Basic and acidic residues" evidence="1">
    <location>
        <begin position="70"/>
        <end position="79"/>
    </location>
</feature>
<keyword evidence="2" id="KW-0812">Transmembrane</keyword>
<reference evidence="3" key="2">
    <citation type="submission" date="2021-04" db="EMBL/GenBank/DDBJ databases">
        <authorList>
            <person name="Gilroy R."/>
        </authorList>
    </citation>
    <scope>NUCLEOTIDE SEQUENCE</scope>
    <source>
        <strain evidence="3">ChiHjej12B11-14209</strain>
    </source>
</reference>
<keyword evidence="2" id="KW-0472">Membrane</keyword>
<dbReference type="Proteomes" id="UP000824062">
    <property type="component" value="Unassembled WGS sequence"/>
</dbReference>